<dbReference type="InterPro" id="IPR009169">
    <property type="entry name" value="Calreticulin"/>
</dbReference>
<comment type="subcellular location">
    <subcellularLocation>
        <location evidence="1 14">Endoplasmic reticulum lumen</location>
    </subcellularLocation>
</comment>
<feature type="region of interest" description="Disordered" evidence="18">
    <location>
        <begin position="207"/>
        <end position="238"/>
    </location>
</feature>
<evidence type="ECO:0000256" key="10">
    <source>
        <dbReference type="ARBA" id="ARBA00022837"/>
    </source>
</evidence>
<evidence type="ECO:0000256" key="15">
    <source>
        <dbReference type="PIRSR" id="PIRSR002356-1"/>
    </source>
</evidence>
<feature type="binding site" evidence="15">
    <location>
        <position position="282"/>
    </location>
    <ligand>
        <name>an alpha-D-glucoside</name>
        <dbReference type="ChEBI" id="CHEBI:22390"/>
    </ligand>
</feature>
<keyword evidence="11" id="KW-0325">Glycoprotein</keyword>
<evidence type="ECO:0000256" key="2">
    <source>
        <dbReference type="ARBA" id="ARBA00010983"/>
    </source>
</evidence>
<feature type="region of interest" description="Disordered" evidence="18">
    <location>
        <begin position="314"/>
        <end position="368"/>
    </location>
</feature>
<dbReference type="GO" id="GO:0005509">
    <property type="term" value="F:calcium ion binding"/>
    <property type="evidence" value="ECO:0007669"/>
    <property type="project" value="InterPro"/>
</dbReference>
<dbReference type="Gene3D" id="2.60.120.200">
    <property type="match status" value="2"/>
</dbReference>
<dbReference type="InterPro" id="IPR001580">
    <property type="entry name" value="Calret/calnex"/>
</dbReference>
<name>A0A8S0TSB4_OLEEU</name>
<dbReference type="GO" id="GO:0006457">
    <property type="term" value="P:protein folding"/>
    <property type="evidence" value="ECO:0007669"/>
    <property type="project" value="InterPro"/>
</dbReference>
<dbReference type="SUPFAM" id="SSF49899">
    <property type="entry name" value="Concanavalin A-like lectins/glucanases"/>
    <property type="match status" value="1"/>
</dbReference>
<keyword evidence="10" id="KW-0106">Calcium</keyword>
<evidence type="ECO:0000256" key="17">
    <source>
        <dbReference type="RuleBase" id="RU362126"/>
    </source>
</evidence>
<dbReference type="PANTHER" id="PTHR11073">
    <property type="entry name" value="CALRETICULIN AND CALNEXIN"/>
    <property type="match status" value="1"/>
</dbReference>
<keyword evidence="4" id="KW-0479">Metal-binding</keyword>
<evidence type="ECO:0000256" key="18">
    <source>
        <dbReference type="SAM" id="MobiDB-lite"/>
    </source>
</evidence>
<dbReference type="Gramene" id="OE9A067376T1">
    <property type="protein sequence ID" value="OE9A067376C1"/>
    <property type="gene ID" value="OE9A067376"/>
</dbReference>
<evidence type="ECO:0000313" key="19">
    <source>
        <dbReference type="EMBL" id="CAA3008751.1"/>
    </source>
</evidence>
<evidence type="ECO:0000313" key="20">
    <source>
        <dbReference type="Proteomes" id="UP000594638"/>
    </source>
</evidence>
<dbReference type="InterPro" id="IPR018124">
    <property type="entry name" value="Calret/calnex_CS"/>
</dbReference>
<dbReference type="PROSITE" id="PS00804">
    <property type="entry name" value="CALRETICULIN_2"/>
    <property type="match status" value="1"/>
</dbReference>
<evidence type="ECO:0000256" key="13">
    <source>
        <dbReference type="ARBA" id="ARBA00037091"/>
    </source>
</evidence>
<dbReference type="InterPro" id="IPR009033">
    <property type="entry name" value="Calreticulin/calnexin_P_dom_sf"/>
</dbReference>
<evidence type="ECO:0000256" key="16">
    <source>
        <dbReference type="PIRSR" id="PIRSR002356-3"/>
    </source>
</evidence>
<feature type="compositionally biased region" description="Basic and acidic residues" evidence="18">
    <location>
        <begin position="314"/>
        <end position="332"/>
    </location>
</feature>
<keyword evidence="5" id="KW-0732">Signal</keyword>
<feature type="compositionally biased region" description="Acidic residues" evidence="18">
    <location>
        <begin position="355"/>
        <end position="368"/>
    </location>
</feature>
<proteinExistence type="inferred from homology"/>
<dbReference type="PANTHER" id="PTHR11073:SF2">
    <property type="entry name" value="CALRETICULIN"/>
    <property type="match status" value="1"/>
</dbReference>
<evidence type="ECO:0000256" key="11">
    <source>
        <dbReference type="ARBA" id="ARBA00023180"/>
    </source>
</evidence>
<feature type="binding site" evidence="15">
    <location>
        <position position="108"/>
    </location>
    <ligand>
        <name>an alpha-D-glucoside</name>
        <dbReference type="ChEBI" id="CHEBI:22390"/>
    </ligand>
</feature>
<feature type="disulfide bond" evidence="16">
    <location>
        <begin position="85"/>
        <end position="117"/>
    </location>
</feature>
<keyword evidence="12 14" id="KW-0143">Chaperone</keyword>
<feature type="binding site" evidence="15">
    <location>
        <position position="115"/>
    </location>
    <ligand>
        <name>an alpha-D-glucoside</name>
        <dbReference type="ChEBI" id="CHEBI:22390"/>
    </ligand>
</feature>
<keyword evidence="6" id="KW-0430">Lectin</keyword>
<organism evidence="19 20">
    <name type="scientific">Olea europaea subsp. europaea</name>
    <dbReference type="NCBI Taxonomy" id="158383"/>
    <lineage>
        <taxon>Eukaryota</taxon>
        <taxon>Viridiplantae</taxon>
        <taxon>Streptophyta</taxon>
        <taxon>Embryophyta</taxon>
        <taxon>Tracheophyta</taxon>
        <taxon>Spermatophyta</taxon>
        <taxon>Magnoliopsida</taxon>
        <taxon>eudicotyledons</taxon>
        <taxon>Gunneridae</taxon>
        <taxon>Pentapetalae</taxon>
        <taxon>asterids</taxon>
        <taxon>lamiids</taxon>
        <taxon>Lamiales</taxon>
        <taxon>Oleaceae</taxon>
        <taxon>Oleeae</taxon>
        <taxon>Olea</taxon>
    </lineage>
</organism>
<dbReference type="Proteomes" id="UP000594638">
    <property type="component" value="Unassembled WGS sequence"/>
</dbReference>
<dbReference type="SUPFAM" id="SSF63887">
    <property type="entry name" value="P-domain of calnexin/calreticulin"/>
    <property type="match status" value="1"/>
</dbReference>
<dbReference type="OrthoDB" id="1938156at2759"/>
<evidence type="ECO:0000256" key="12">
    <source>
        <dbReference type="ARBA" id="ARBA00023186"/>
    </source>
</evidence>
<keyword evidence="9" id="KW-0862">Zinc</keyword>
<evidence type="ECO:0000256" key="1">
    <source>
        <dbReference type="ARBA" id="ARBA00004319"/>
    </source>
</evidence>
<protein>
    <recommendedName>
        <fullName evidence="3 14">Calreticulin</fullName>
    </recommendedName>
</protein>
<dbReference type="PRINTS" id="PR00626">
    <property type="entry name" value="CALRETICULIN"/>
</dbReference>
<keyword evidence="7" id="KW-0677">Repeat</keyword>
<evidence type="ECO:0000256" key="5">
    <source>
        <dbReference type="ARBA" id="ARBA00022729"/>
    </source>
</evidence>
<dbReference type="GO" id="GO:0051082">
    <property type="term" value="F:unfolded protein binding"/>
    <property type="evidence" value="ECO:0007669"/>
    <property type="project" value="InterPro"/>
</dbReference>
<evidence type="ECO:0000256" key="7">
    <source>
        <dbReference type="ARBA" id="ARBA00022737"/>
    </source>
</evidence>
<feature type="binding site" evidence="15">
    <location>
        <position position="91"/>
    </location>
    <ligand>
        <name>an alpha-D-glucoside</name>
        <dbReference type="ChEBI" id="CHEBI:22390"/>
    </ligand>
</feature>
<evidence type="ECO:0000256" key="4">
    <source>
        <dbReference type="ARBA" id="ARBA00022723"/>
    </source>
</evidence>
<keyword evidence="20" id="KW-1185">Reference proteome</keyword>
<dbReference type="FunFam" id="2.60.120.200:FF:000339">
    <property type="entry name" value="Calreticulin 3"/>
    <property type="match status" value="1"/>
</dbReference>
<dbReference type="GO" id="GO:0005788">
    <property type="term" value="C:endoplasmic reticulum lumen"/>
    <property type="evidence" value="ECO:0007669"/>
    <property type="project" value="UniProtKB-SubCell"/>
</dbReference>
<accession>A0A8S0TSB4</accession>
<dbReference type="GO" id="GO:0036503">
    <property type="term" value="P:ERAD pathway"/>
    <property type="evidence" value="ECO:0007669"/>
    <property type="project" value="TreeGrafter"/>
</dbReference>
<keyword evidence="16" id="KW-1015">Disulfide bond</keyword>
<evidence type="ECO:0000256" key="8">
    <source>
        <dbReference type="ARBA" id="ARBA00022824"/>
    </source>
</evidence>
<dbReference type="Pfam" id="PF00262">
    <property type="entry name" value="Calreticulin"/>
    <property type="match status" value="2"/>
</dbReference>
<dbReference type="PIRSF" id="PIRSF002356">
    <property type="entry name" value="Calreticulin"/>
    <property type="match status" value="1"/>
</dbReference>
<dbReference type="GO" id="GO:0005789">
    <property type="term" value="C:endoplasmic reticulum membrane"/>
    <property type="evidence" value="ECO:0007669"/>
    <property type="project" value="TreeGrafter"/>
</dbReference>
<evidence type="ECO:0000256" key="9">
    <source>
        <dbReference type="ARBA" id="ARBA00022833"/>
    </source>
</evidence>
<dbReference type="EMBL" id="CACTIH010007304">
    <property type="protein sequence ID" value="CAA3008751.1"/>
    <property type="molecule type" value="Genomic_DNA"/>
</dbReference>
<dbReference type="Gene3D" id="2.10.250.10">
    <property type="entry name" value="Calreticulin/calnexin, P domain"/>
    <property type="match status" value="1"/>
</dbReference>
<comment type="similarity">
    <text evidence="2 14 17">Belongs to the calreticulin family.</text>
</comment>
<feature type="binding site" evidence="15">
    <location>
        <position position="89"/>
    </location>
    <ligand>
        <name>an alpha-D-glucoside</name>
        <dbReference type="ChEBI" id="CHEBI:22390"/>
    </ligand>
</feature>
<dbReference type="FunFam" id="2.60.120.200:FF:000018">
    <property type="entry name" value="Calreticulin 1b"/>
    <property type="match status" value="1"/>
</dbReference>
<reference evidence="19 20" key="1">
    <citation type="submission" date="2019-12" db="EMBL/GenBank/DDBJ databases">
        <authorList>
            <person name="Alioto T."/>
            <person name="Alioto T."/>
            <person name="Gomez Garrido J."/>
        </authorList>
    </citation>
    <scope>NUCLEOTIDE SEQUENCE [LARGE SCALE GENOMIC DNA]</scope>
</reference>
<keyword evidence="8 14" id="KW-0256">Endoplasmic reticulum</keyword>
<evidence type="ECO:0000256" key="6">
    <source>
        <dbReference type="ARBA" id="ARBA00022734"/>
    </source>
</evidence>
<gene>
    <name evidence="19" type="ORF">OLEA9_A067376</name>
</gene>
<comment type="caution">
    <text evidence="19">The sequence shown here is derived from an EMBL/GenBank/DDBJ whole genome shotgun (WGS) entry which is preliminary data.</text>
</comment>
<dbReference type="GO" id="GO:0030246">
    <property type="term" value="F:carbohydrate binding"/>
    <property type="evidence" value="ECO:0007669"/>
    <property type="project" value="UniProtKB-KW"/>
</dbReference>
<feature type="compositionally biased region" description="Acidic residues" evidence="18">
    <location>
        <begin position="216"/>
        <end position="225"/>
    </location>
</feature>
<dbReference type="InterPro" id="IPR013320">
    <property type="entry name" value="ConA-like_dom_sf"/>
</dbReference>
<evidence type="ECO:0000256" key="14">
    <source>
        <dbReference type="PIRNR" id="PIRNR002356"/>
    </source>
</evidence>
<dbReference type="PROSITE" id="PS00803">
    <property type="entry name" value="CALRETICULIN_1"/>
    <property type="match status" value="1"/>
</dbReference>
<dbReference type="AlphaFoldDB" id="A0A8S0TSB4"/>
<sequence>MYCFVKYEDGWENRWVKSDWKKDQNMAGEWNITSGKWNGDSTDKGIQTSEDYRFYAISGEFPEFSNKDKTLIFQFSVKHEQKLDCGGGYMKLLSGDIDQKKFGGDTPYSIMFGPDICGYSTKKIHAILTYKGTNHLIKKEVPCETDQLTHVYTFIIRPDATYSILVDNAEKQSGSLYSDWDLLPPSTIKDPEAKKPKDWDVREYIPDPEVKKPEPEDWDDEEDGEWTPPTITNPEYRRPWKPKKVKNANYKGKWKAPIIDNPEFKDDPDLYVFPNLKYVGIELWQVKSGTLFDNILLCDDVEYAKNVAEETWGKHKDAEKAAFDEAEKKREEEAEDGDGDGKDADADDDIKSDTMEDDDASVDDDVHV</sequence>
<comment type="function">
    <text evidence="13">Molecular calcium-binding chaperone promoting folding, oligomeric assembly and quality control in the ER via the calreticulin/calnexin cycle. This lectin may interact transiently with almost all of the monoglucosylated glycoproteins that are synthesized in the ER.</text>
</comment>
<feature type="compositionally biased region" description="Basic and acidic residues" evidence="18">
    <location>
        <begin position="339"/>
        <end position="354"/>
    </location>
</feature>
<evidence type="ECO:0000256" key="3">
    <source>
        <dbReference type="ARBA" id="ARBA00015837"/>
    </source>
</evidence>